<comment type="caution">
    <text evidence="3">The sequence shown here is derived from an EMBL/GenBank/DDBJ whole genome shotgun (WGS) entry which is preliminary data.</text>
</comment>
<keyword evidence="1" id="KW-0175">Coiled coil</keyword>
<dbReference type="Proteomes" id="UP001187471">
    <property type="component" value="Unassembled WGS sequence"/>
</dbReference>
<protein>
    <recommendedName>
        <fullName evidence="2">K-box domain-containing protein</fullName>
    </recommendedName>
</protein>
<keyword evidence="4" id="KW-1185">Reference proteome</keyword>
<evidence type="ECO:0000313" key="4">
    <source>
        <dbReference type="Proteomes" id="UP001187471"/>
    </source>
</evidence>
<gene>
    <name evidence="3" type="ORF">RJ640_022936</name>
</gene>
<proteinExistence type="predicted"/>
<feature type="non-terminal residue" evidence="3">
    <location>
        <position position="112"/>
    </location>
</feature>
<dbReference type="InterPro" id="IPR002487">
    <property type="entry name" value="TF_Kbox"/>
</dbReference>
<feature type="domain" description="K-box" evidence="2">
    <location>
        <begin position="1"/>
        <end position="68"/>
    </location>
</feature>
<dbReference type="GO" id="GO:0003700">
    <property type="term" value="F:DNA-binding transcription factor activity"/>
    <property type="evidence" value="ECO:0007669"/>
    <property type="project" value="InterPro"/>
</dbReference>
<organism evidence="3 4">
    <name type="scientific">Escallonia rubra</name>
    <dbReference type="NCBI Taxonomy" id="112253"/>
    <lineage>
        <taxon>Eukaryota</taxon>
        <taxon>Viridiplantae</taxon>
        <taxon>Streptophyta</taxon>
        <taxon>Embryophyta</taxon>
        <taxon>Tracheophyta</taxon>
        <taxon>Spermatophyta</taxon>
        <taxon>Magnoliopsida</taxon>
        <taxon>eudicotyledons</taxon>
        <taxon>Gunneridae</taxon>
        <taxon>Pentapetalae</taxon>
        <taxon>asterids</taxon>
        <taxon>campanulids</taxon>
        <taxon>Escalloniales</taxon>
        <taxon>Escalloniaceae</taxon>
        <taxon>Escallonia</taxon>
    </lineage>
</organism>
<sequence>KLLGQDVDSCSTQELQEIENQLEHSLRNVRKRKAQLFEEEIEKLKSKEMRLLEENAKLRERLGREPWPPSTAKQKGIVTCSRSIEVETELFIGLPAMRCVHRLDINNVCQKS</sequence>
<accession>A0AA88RF84</accession>
<dbReference type="EMBL" id="JAVXUO010001194">
    <property type="protein sequence ID" value="KAK2985058.1"/>
    <property type="molecule type" value="Genomic_DNA"/>
</dbReference>
<evidence type="ECO:0000313" key="3">
    <source>
        <dbReference type="EMBL" id="KAK2985058.1"/>
    </source>
</evidence>
<evidence type="ECO:0000256" key="1">
    <source>
        <dbReference type="SAM" id="Coils"/>
    </source>
</evidence>
<dbReference type="GO" id="GO:0005634">
    <property type="term" value="C:nucleus"/>
    <property type="evidence" value="ECO:0007669"/>
    <property type="project" value="InterPro"/>
</dbReference>
<dbReference type="AlphaFoldDB" id="A0AA88RF84"/>
<name>A0AA88RF84_9ASTE</name>
<evidence type="ECO:0000259" key="2">
    <source>
        <dbReference type="PROSITE" id="PS51297"/>
    </source>
</evidence>
<dbReference type="Pfam" id="PF01486">
    <property type="entry name" value="K-box"/>
    <property type="match status" value="1"/>
</dbReference>
<feature type="coiled-coil region" evidence="1">
    <location>
        <begin position="12"/>
        <end position="61"/>
    </location>
</feature>
<dbReference type="PROSITE" id="PS51297">
    <property type="entry name" value="K_BOX"/>
    <property type="match status" value="1"/>
</dbReference>
<reference evidence="3" key="1">
    <citation type="submission" date="2022-12" db="EMBL/GenBank/DDBJ databases">
        <title>Draft genome assemblies for two species of Escallonia (Escalloniales).</title>
        <authorList>
            <person name="Chanderbali A."/>
            <person name="Dervinis C."/>
            <person name="Anghel I."/>
            <person name="Soltis D."/>
            <person name="Soltis P."/>
            <person name="Zapata F."/>
        </authorList>
    </citation>
    <scope>NUCLEOTIDE SEQUENCE</scope>
    <source>
        <strain evidence="3">UCBG92.1500</strain>
        <tissue evidence="3">Leaf</tissue>
    </source>
</reference>